<comment type="caution">
    <text evidence="1">The sequence shown here is derived from an EMBL/GenBank/DDBJ whole genome shotgun (WGS) entry which is preliminary data.</text>
</comment>
<dbReference type="STRING" id="679201.HMPREF9334_00061"/>
<dbReference type="EMBL" id="ACZM01000001">
    <property type="protein sequence ID" value="EHG22676.1"/>
    <property type="molecule type" value="Genomic_DNA"/>
</dbReference>
<organism evidence="1 2">
    <name type="scientific">Selenomonas infelix ATCC 43532</name>
    <dbReference type="NCBI Taxonomy" id="679201"/>
    <lineage>
        <taxon>Bacteria</taxon>
        <taxon>Bacillati</taxon>
        <taxon>Bacillota</taxon>
        <taxon>Negativicutes</taxon>
        <taxon>Selenomonadales</taxon>
        <taxon>Selenomonadaceae</taxon>
        <taxon>Selenomonas</taxon>
    </lineage>
</organism>
<reference evidence="1 2" key="1">
    <citation type="submission" date="2011-08" db="EMBL/GenBank/DDBJ databases">
        <title>The Genome Sequence of Selenomonas infelix ATCC 43532.</title>
        <authorList>
            <consortium name="The Broad Institute Genome Sequencing Platform"/>
            <person name="Earl A."/>
            <person name="Ward D."/>
            <person name="Feldgarden M."/>
            <person name="Gevers D."/>
            <person name="Izard J."/>
            <person name="Blanton J.M."/>
            <person name="Baranova O.V."/>
            <person name="Dewhirst F.E."/>
            <person name="Young S.K."/>
            <person name="Zeng Q."/>
            <person name="Gargeya S."/>
            <person name="Fitzgerald M."/>
            <person name="Haas B."/>
            <person name="Abouelleil A."/>
            <person name="Alvarado L."/>
            <person name="Arachchi H.M."/>
            <person name="Berlin A."/>
            <person name="Brown A."/>
            <person name="Chapman S.B."/>
            <person name="Chen Z."/>
            <person name="Dunbar C."/>
            <person name="Freedman E."/>
            <person name="Gearin G."/>
            <person name="Gellesch M."/>
            <person name="Goldberg J."/>
            <person name="Griggs A."/>
            <person name="Gujja S."/>
            <person name="Heiman D."/>
            <person name="Howarth C."/>
            <person name="Larson L."/>
            <person name="Lui A."/>
            <person name="MacDonald P.J.P."/>
            <person name="Montmayeur A."/>
            <person name="Murphy C."/>
            <person name="Neiman D."/>
            <person name="Pearson M."/>
            <person name="Priest M."/>
            <person name="Roberts A."/>
            <person name="Saif S."/>
            <person name="Shea T."/>
            <person name="Shenoy N."/>
            <person name="Sisk P."/>
            <person name="Stolte C."/>
            <person name="Sykes S."/>
            <person name="Wortman J."/>
            <person name="Nusbaum C."/>
            <person name="Birren B."/>
        </authorList>
    </citation>
    <scope>NUCLEOTIDE SEQUENCE [LARGE SCALE GENOMIC DNA]</scope>
    <source>
        <strain evidence="1 2">ATCC 43532</strain>
    </source>
</reference>
<protein>
    <recommendedName>
        <fullName evidence="3">Uracil-DNA glycosylase-like domain-containing protein</fullName>
    </recommendedName>
</protein>
<evidence type="ECO:0000313" key="1">
    <source>
        <dbReference type="EMBL" id="EHG22676.1"/>
    </source>
</evidence>
<dbReference type="SUPFAM" id="SSF52141">
    <property type="entry name" value="Uracil-DNA glycosylase-like"/>
    <property type="match status" value="1"/>
</dbReference>
<dbReference type="OrthoDB" id="2004319at2"/>
<keyword evidence="2" id="KW-1185">Reference proteome</keyword>
<evidence type="ECO:0000313" key="2">
    <source>
        <dbReference type="Proteomes" id="UP000004129"/>
    </source>
</evidence>
<proteinExistence type="predicted"/>
<name>G5GLD1_9FIRM</name>
<evidence type="ECO:0008006" key="3">
    <source>
        <dbReference type="Google" id="ProtNLM"/>
    </source>
</evidence>
<dbReference type="AlphaFoldDB" id="G5GLD1"/>
<accession>G5GLD1</accession>
<dbReference type="eggNOG" id="COG1573">
    <property type="taxonomic scope" value="Bacteria"/>
</dbReference>
<dbReference type="InterPro" id="IPR036895">
    <property type="entry name" value="Uracil-DNA_glycosylase-like_sf"/>
</dbReference>
<gene>
    <name evidence="1" type="ORF">HMPREF9334_00061</name>
</gene>
<sequence>MNKCEAYDKLVKDAQKFYQDQDGSSFLMPLDETFGVCKEINLYTYWQGRGYAETTPEIKYLLVGQDWGNPYSVPKTFQDRIREIISGKDLPYISDEKKMDSGFQTDKNLIELFRHLGYEIAQQQYDELFFTNFCLGYRRKESSRGMKKEVMNKDRERFRELCTILQPKNILCLGRMSFECVYKALVKGSRIPYKGYMKYIEEHPQINADPVYGGGVIYPLAHCGGLGIRNRPLEQQIEDWKWVGETSMQ</sequence>
<dbReference type="Gene3D" id="3.40.470.10">
    <property type="entry name" value="Uracil-DNA glycosylase-like domain"/>
    <property type="match status" value="1"/>
</dbReference>
<dbReference type="Proteomes" id="UP000004129">
    <property type="component" value="Unassembled WGS sequence"/>
</dbReference>
<dbReference type="HOGENOM" id="CLU_1064323_0_0_9"/>
<dbReference type="RefSeq" id="WP_006691515.1">
    <property type="nucleotide sequence ID" value="NZ_JH376797.1"/>
</dbReference>